<keyword evidence="4 7" id="KW-0812">Transmembrane</keyword>
<dbReference type="AlphaFoldDB" id="F2V0R3"/>
<gene>
    <name evidence="9" type="ORF">HMPREF0059_02274</name>
</gene>
<dbReference type="GO" id="GO:0005886">
    <property type="term" value="C:plasma membrane"/>
    <property type="evidence" value="ECO:0007669"/>
    <property type="project" value="UniProtKB-SubCell"/>
</dbReference>
<evidence type="ECO:0000256" key="4">
    <source>
        <dbReference type="ARBA" id="ARBA00022692"/>
    </source>
</evidence>
<evidence type="ECO:0000256" key="1">
    <source>
        <dbReference type="ARBA" id="ARBA00004651"/>
    </source>
</evidence>
<comment type="subcellular location">
    <subcellularLocation>
        <location evidence="1 7">Cell membrane</location>
        <topology evidence="1 7">Multi-pass membrane protein</topology>
    </subcellularLocation>
</comment>
<dbReference type="Proteomes" id="UP000004668">
    <property type="component" value="Unassembled WGS sequence"/>
</dbReference>
<dbReference type="PANTHER" id="PTHR30561:SF1">
    <property type="entry name" value="MULTIDRUG TRANSPORTER EMRE"/>
    <property type="match status" value="1"/>
</dbReference>
<dbReference type="eggNOG" id="COG2076">
    <property type="taxonomic scope" value="Bacteria"/>
</dbReference>
<evidence type="ECO:0000313" key="10">
    <source>
        <dbReference type="Proteomes" id="UP000004668"/>
    </source>
</evidence>
<dbReference type="InterPro" id="IPR045324">
    <property type="entry name" value="Small_multidrug_res"/>
</dbReference>
<comment type="similarity">
    <text evidence="7">Belongs to the drug/metabolite transporter (DMT) superfamily. Small multidrug resistance (SMR) (TC 2.A.7.1) family.</text>
</comment>
<proteinExistence type="inferred from homology"/>
<feature type="transmembrane region" description="Helical" evidence="8">
    <location>
        <begin position="45"/>
        <end position="65"/>
    </location>
</feature>
<comment type="caution">
    <text evidence="9">The sequence shown here is derived from an EMBL/GenBank/DDBJ whole genome shotgun (WGS) entry which is preliminary data.</text>
</comment>
<reference evidence="9 10" key="2">
    <citation type="submission" date="2011-10" db="EMBL/GenBank/DDBJ databases">
        <title>The Genome Sequence of Actinomyces viscosus C505.</title>
        <authorList>
            <consortium name="The Broad Institute Genome Sequencing Platform"/>
            <consortium name="The Broad Institute Genome Sequencing Center for Infectious Disease"/>
            <person name="Earl A."/>
            <person name="Ward D."/>
            <person name="Feldgarden M."/>
            <person name="Gevers D."/>
            <person name="Sibley C.D."/>
            <person name="Field T.R."/>
            <person name="Grinwis M."/>
            <person name="Eshaghurshan C.S."/>
            <person name="Surette M.G."/>
            <person name="Young S.K."/>
            <person name="Zeng Q."/>
            <person name="Gargeya S."/>
            <person name="Fitzgerald M."/>
            <person name="Haas B."/>
            <person name="Abouelleil A."/>
            <person name="Alvarado L."/>
            <person name="Arachchi H.M."/>
            <person name="Berlin A."/>
            <person name="Brown A."/>
            <person name="Chapman S.B."/>
            <person name="Chen Z."/>
            <person name="Dunbar C."/>
            <person name="Freedman E."/>
            <person name="Gearin G."/>
            <person name="Goldberg J."/>
            <person name="Griggs A."/>
            <person name="Gujja S."/>
            <person name="Heiman D."/>
            <person name="Howarth C."/>
            <person name="Larson L."/>
            <person name="Lui A."/>
            <person name="MacDonald P.J.P."/>
            <person name="Montmayeur A."/>
            <person name="Murphy C."/>
            <person name="Neiman D."/>
            <person name="Pearson M."/>
            <person name="Priest M."/>
            <person name="Roberts A."/>
            <person name="Saif S."/>
            <person name="Shea T."/>
            <person name="Shenoy N."/>
            <person name="Sisk P."/>
            <person name="Stolte C."/>
            <person name="Sykes S."/>
            <person name="Wortman J."/>
            <person name="Nusbaum C."/>
            <person name="Birren B."/>
        </authorList>
    </citation>
    <scope>NUCLEOTIDE SEQUENCE [LARGE SCALE GENOMIC DNA]</scope>
    <source>
        <strain evidence="9 10">C505</strain>
    </source>
</reference>
<dbReference type="PANTHER" id="PTHR30561">
    <property type="entry name" value="SMR FAMILY PROTON-DEPENDENT DRUG EFFLUX TRANSPORTER SUGE"/>
    <property type="match status" value="1"/>
</dbReference>
<dbReference type="Pfam" id="PF00893">
    <property type="entry name" value="Multi_Drug_Res"/>
    <property type="match status" value="1"/>
</dbReference>
<dbReference type="EMBL" id="ACRE02000037">
    <property type="protein sequence ID" value="EGE36911.1"/>
    <property type="molecule type" value="Genomic_DNA"/>
</dbReference>
<dbReference type="SUPFAM" id="SSF103481">
    <property type="entry name" value="Multidrug resistance efflux transporter EmrE"/>
    <property type="match status" value="1"/>
</dbReference>
<evidence type="ECO:0000256" key="6">
    <source>
        <dbReference type="ARBA" id="ARBA00023136"/>
    </source>
</evidence>
<keyword evidence="3" id="KW-1003">Cell membrane</keyword>
<sequence>MVLGALKDRAGATGHGVCAWPALGGAIISEVSATLALRQALNQPGFYVMVGIGYALAFILLSLTLKAGMPLGVAYGLWGALGVALTAVLSMLVFGEPITVLVALGIALIMAGVLLVEVGAQRAGTQHKDGEAS</sequence>
<dbReference type="Gene3D" id="1.10.3730.20">
    <property type="match status" value="1"/>
</dbReference>
<evidence type="ECO:0000256" key="2">
    <source>
        <dbReference type="ARBA" id="ARBA00022448"/>
    </source>
</evidence>
<evidence type="ECO:0000256" key="8">
    <source>
        <dbReference type="SAM" id="Phobius"/>
    </source>
</evidence>
<evidence type="ECO:0000256" key="7">
    <source>
        <dbReference type="RuleBase" id="RU003942"/>
    </source>
</evidence>
<reference evidence="10" key="1">
    <citation type="submission" date="2010-02" db="EMBL/GenBank/DDBJ databases">
        <title>The Genome Sequence of Prevotella oris strain C735.</title>
        <authorList>
            <consortium name="The Broad Institute Genome Sequencing Platform"/>
            <person name="Ward D."/>
            <person name="Feldgarden M."/>
            <person name="Earl A."/>
            <person name="Young S.K."/>
            <person name="Zeng Q."/>
            <person name="Koehrsen M."/>
            <person name="Alvarado L."/>
            <person name="Berlin A."/>
            <person name="Bochicchio J."/>
            <person name="Borenstein D."/>
            <person name="Chapman S.B."/>
            <person name="Chen Z."/>
            <person name="Engels R."/>
            <person name="Freedman E."/>
            <person name="Gellesch M."/>
            <person name="Goldberg J."/>
            <person name="Griggs A."/>
            <person name="Gujja S."/>
            <person name="Heilman E."/>
            <person name="Heiman D."/>
            <person name="Hepburn T."/>
            <person name="Howarth C."/>
            <person name="Jen D."/>
            <person name="Larson L."/>
            <person name="Mehta T."/>
            <person name="Park D."/>
            <person name="Pearson M."/>
            <person name="Roberts A."/>
            <person name="Saif S."/>
            <person name="Shea T."/>
            <person name="Shenoy N."/>
            <person name="Sisk P."/>
            <person name="Stolte C."/>
            <person name="Sykes S."/>
            <person name="Thomson T."/>
            <person name="Walk T."/>
            <person name="White J."/>
            <person name="Yandava C."/>
            <person name="Sibley C.D."/>
            <person name="Field T.R."/>
            <person name="Grinwis M."/>
            <person name="Eshaghurshan C.S."/>
            <person name="Surette M.G."/>
            <person name="Haas B."/>
            <person name="Nusbaum C."/>
            <person name="Birren B."/>
        </authorList>
    </citation>
    <scope>NUCLEOTIDE SEQUENCE [LARGE SCALE GENOMIC DNA]</scope>
    <source>
        <strain evidence="10">C505</strain>
    </source>
</reference>
<evidence type="ECO:0000256" key="5">
    <source>
        <dbReference type="ARBA" id="ARBA00022989"/>
    </source>
</evidence>
<accession>F2V0R3</accession>
<feature type="transmembrane region" description="Helical" evidence="8">
    <location>
        <begin position="100"/>
        <end position="120"/>
    </location>
</feature>
<evidence type="ECO:0000256" key="3">
    <source>
        <dbReference type="ARBA" id="ARBA00022475"/>
    </source>
</evidence>
<keyword evidence="2" id="KW-0813">Transport</keyword>
<organism evidence="9 10">
    <name type="scientific">Actinomyces viscosus C505</name>
    <dbReference type="NCBI Taxonomy" id="562973"/>
    <lineage>
        <taxon>Bacteria</taxon>
        <taxon>Bacillati</taxon>
        <taxon>Actinomycetota</taxon>
        <taxon>Actinomycetes</taxon>
        <taxon>Actinomycetales</taxon>
        <taxon>Actinomycetaceae</taxon>
        <taxon>Actinomyces</taxon>
    </lineage>
</organism>
<dbReference type="GO" id="GO:0022857">
    <property type="term" value="F:transmembrane transporter activity"/>
    <property type="evidence" value="ECO:0007669"/>
    <property type="project" value="InterPro"/>
</dbReference>
<feature type="transmembrane region" description="Helical" evidence="8">
    <location>
        <begin position="72"/>
        <end position="94"/>
    </location>
</feature>
<dbReference type="InterPro" id="IPR037185">
    <property type="entry name" value="EmrE-like"/>
</dbReference>
<evidence type="ECO:0008006" key="11">
    <source>
        <dbReference type="Google" id="ProtNLM"/>
    </source>
</evidence>
<protein>
    <recommendedName>
        <fullName evidence="11">QacE family quaternary ammonium compound efflux SMR transporter</fullName>
    </recommendedName>
</protein>
<dbReference type="InterPro" id="IPR000390">
    <property type="entry name" value="Small_drug/metabolite_transptr"/>
</dbReference>
<keyword evidence="5 8" id="KW-1133">Transmembrane helix</keyword>
<keyword evidence="6 8" id="KW-0472">Membrane</keyword>
<dbReference type="HOGENOM" id="CLU_133067_0_3_11"/>
<evidence type="ECO:0000313" key="9">
    <source>
        <dbReference type="EMBL" id="EGE36911.1"/>
    </source>
</evidence>
<name>F2V0R3_ACTVI</name>